<dbReference type="Gene3D" id="3.40.720.10">
    <property type="entry name" value="Alkaline Phosphatase, subunit A"/>
    <property type="match status" value="1"/>
</dbReference>
<feature type="binding site" evidence="8">
    <location>
        <position position="338"/>
    </location>
    <ligand>
        <name>Zn(2+)</name>
        <dbReference type="ChEBI" id="CHEBI:29105"/>
        <label>2</label>
    </ligand>
</feature>
<keyword evidence="4" id="KW-0378">Hydrolase</keyword>
<keyword evidence="12" id="KW-1185">Reference proteome</keyword>
<feature type="binding site" evidence="8">
    <location>
        <position position="291"/>
    </location>
    <ligand>
        <name>Mg(2+)</name>
        <dbReference type="ChEBI" id="CHEBI:18420"/>
    </ligand>
</feature>
<dbReference type="AlphaFoldDB" id="A0A841U519"/>
<keyword evidence="2" id="KW-0597">Phosphoprotein</keyword>
<proteinExistence type="inferred from homology"/>
<dbReference type="GO" id="GO:0046872">
    <property type="term" value="F:metal ion binding"/>
    <property type="evidence" value="ECO:0007669"/>
    <property type="project" value="UniProtKB-KW"/>
</dbReference>
<evidence type="ECO:0000256" key="4">
    <source>
        <dbReference type="ARBA" id="ARBA00022801"/>
    </source>
</evidence>
<comment type="cofactor">
    <cofactor evidence="8">
        <name>Mg(2+)</name>
        <dbReference type="ChEBI" id="CHEBI:18420"/>
    </cofactor>
    <text evidence="8">Binds 1 Mg(2+) ion.</text>
</comment>
<feature type="binding site" evidence="8">
    <location>
        <position position="296"/>
    </location>
    <ligand>
        <name>Zn(2+)</name>
        <dbReference type="ChEBI" id="CHEBI:29105"/>
        <label>2</label>
    </ligand>
</feature>
<dbReference type="InterPro" id="IPR018299">
    <property type="entry name" value="Alkaline_phosphatase_AS"/>
</dbReference>
<feature type="binding site" evidence="8">
    <location>
        <position position="300"/>
    </location>
    <ligand>
        <name>Zn(2+)</name>
        <dbReference type="ChEBI" id="CHEBI:29105"/>
        <label>2</label>
    </ligand>
</feature>
<comment type="caution">
    <text evidence="11">The sequence shown here is derived from an EMBL/GenBank/DDBJ whole genome shotgun (WGS) entry which is preliminary data.</text>
</comment>
<dbReference type="CDD" id="cd16012">
    <property type="entry name" value="ALP"/>
    <property type="match status" value="1"/>
</dbReference>
<evidence type="ECO:0000256" key="2">
    <source>
        <dbReference type="ARBA" id="ARBA00022553"/>
    </source>
</evidence>
<dbReference type="PROSITE" id="PS00123">
    <property type="entry name" value="ALKALINE_PHOSPHATASE"/>
    <property type="match status" value="1"/>
</dbReference>
<gene>
    <name evidence="11" type="ORF">H7B90_30730</name>
</gene>
<protein>
    <submittedName>
        <fullName evidence="11">Alkaline phosphatase</fullName>
    </submittedName>
</protein>
<keyword evidence="5 8" id="KW-0862">Zinc</keyword>
<feature type="binding site" evidence="8">
    <location>
        <position position="339"/>
    </location>
    <ligand>
        <name>Zn(2+)</name>
        <dbReference type="ChEBI" id="CHEBI:29105"/>
        <label>2</label>
    </ligand>
</feature>
<evidence type="ECO:0000256" key="5">
    <source>
        <dbReference type="ARBA" id="ARBA00022833"/>
    </source>
</evidence>
<keyword evidence="3 8" id="KW-0479">Metal-binding</keyword>
<dbReference type="Proteomes" id="UP000553776">
    <property type="component" value="Unassembled WGS sequence"/>
</dbReference>
<feature type="binding site" evidence="8">
    <location>
        <position position="53"/>
    </location>
    <ligand>
        <name>Zn(2+)</name>
        <dbReference type="ChEBI" id="CHEBI:29105"/>
        <label>2</label>
    </ligand>
</feature>
<dbReference type="InterPro" id="IPR001952">
    <property type="entry name" value="Alkaline_phosphatase"/>
</dbReference>
<dbReference type="RefSeq" id="WP_185139727.1">
    <property type="nucleotide sequence ID" value="NZ_JACJVR010000140.1"/>
</dbReference>
<evidence type="ECO:0000256" key="1">
    <source>
        <dbReference type="ARBA" id="ARBA00005984"/>
    </source>
</evidence>
<dbReference type="SUPFAM" id="SSF53649">
    <property type="entry name" value="Alkaline phosphatase-like"/>
    <property type="match status" value="1"/>
</dbReference>
<organism evidence="11 12">
    <name type="scientific">Cohnella xylanilytica</name>
    <dbReference type="NCBI Taxonomy" id="557555"/>
    <lineage>
        <taxon>Bacteria</taxon>
        <taxon>Bacillati</taxon>
        <taxon>Bacillota</taxon>
        <taxon>Bacilli</taxon>
        <taxon>Bacillales</taxon>
        <taxon>Paenibacillaceae</taxon>
        <taxon>Cohnella</taxon>
    </lineage>
</organism>
<dbReference type="PRINTS" id="PR00113">
    <property type="entry name" value="ALKPHPHTASE"/>
</dbReference>
<dbReference type="InterPro" id="IPR017850">
    <property type="entry name" value="Alkaline_phosphatase_core_sf"/>
</dbReference>
<comment type="cofactor">
    <cofactor evidence="8">
        <name>Zn(2+)</name>
        <dbReference type="ChEBI" id="CHEBI:29105"/>
    </cofactor>
    <text evidence="8">Binds 2 Zn(2+) ions.</text>
</comment>
<dbReference type="EMBL" id="JACJVR010000140">
    <property type="protein sequence ID" value="MBB6695777.1"/>
    <property type="molecule type" value="Genomic_DNA"/>
</dbReference>
<name>A0A841U519_9BACL</name>
<dbReference type="PANTHER" id="PTHR11596:SF5">
    <property type="entry name" value="ALKALINE PHOSPHATASE"/>
    <property type="match status" value="1"/>
</dbReference>
<keyword evidence="6 8" id="KW-0460">Magnesium</keyword>
<evidence type="ECO:0000313" key="12">
    <source>
        <dbReference type="Proteomes" id="UP000553776"/>
    </source>
</evidence>
<feature type="region of interest" description="Disordered" evidence="10">
    <location>
        <begin position="345"/>
        <end position="367"/>
    </location>
</feature>
<evidence type="ECO:0000256" key="3">
    <source>
        <dbReference type="ARBA" id="ARBA00022723"/>
    </source>
</evidence>
<feature type="binding site" evidence="8">
    <location>
        <position position="147"/>
    </location>
    <ligand>
        <name>Mg(2+)</name>
        <dbReference type="ChEBI" id="CHEBI:18420"/>
    </ligand>
</feature>
<evidence type="ECO:0000256" key="8">
    <source>
        <dbReference type="PIRSR" id="PIRSR601952-2"/>
    </source>
</evidence>
<feature type="binding site" evidence="8">
    <location>
        <position position="53"/>
    </location>
    <ligand>
        <name>Mg(2+)</name>
        <dbReference type="ChEBI" id="CHEBI:18420"/>
    </ligand>
</feature>
<evidence type="ECO:0000313" key="11">
    <source>
        <dbReference type="EMBL" id="MBB6695777.1"/>
    </source>
</evidence>
<accession>A0A841U519</accession>
<reference evidence="11 12" key="1">
    <citation type="submission" date="2020-08" db="EMBL/GenBank/DDBJ databases">
        <title>Cohnella phylogeny.</title>
        <authorList>
            <person name="Dunlap C."/>
        </authorList>
    </citation>
    <scope>NUCLEOTIDE SEQUENCE [LARGE SCALE GENOMIC DNA]</scope>
    <source>
        <strain evidence="11 12">DSM 25239</strain>
    </source>
</reference>
<evidence type="ECO:0000256" key="7">
    <source>
        <dbReference type="PIRSR" id="PIRSR601952-1"/>
    </source>
</evidence>
<feature type="binding site" evidence="8">
    <location>
        <position position="384"/>
    </location>
    <ligand>
        <name>Zn(2+)</name>
        <dbReference type="ChEBI" id="CHEBI:29105"/>
        <label>2</label>
    </ligand>
</feature>
<evidence type="ECO:0000256" key="10">
    <source>
        <dbReference type="SAM" id="MobiDB-lite"/>
    </source>
</evidence>
<evidence type="ECO:0000256" key="9">
    <source>
        <dbReference type="RuleBase" id="RU003946"/>
    </source>
</evidence>
<evidence type="ECO:0000256" key="6">
    <source>
        <dbReference type="ARBA" id="ARBA00022842"/>
    </source>
</evidence>
<feature type="binding site" evidence="8">
    <location>
        <position position="149"/>
    </location>
    <ligand>
        <name>Mg(2+)</name>
        <dbReference type="ChEBI" id="CHEBI:18420"/>
    </ligand>
</feature>
<sequence>MKKETGKGLKAAALSVTAVALIAGGTVSLNGGKSEEAAAATSKTKNVILFVGDGMGLSQRSAIRLATVGETGKLAMDDMPYAGLIHTSSTVPVTDSAAAATAFASGVKTYNGAIGVDKNKKPVKTVLEYAKQAGKATGIVTTSQVTDATGAAFAAHVEDRSKQSDIALQYLTKAKVDVILGGGEDFWYPAGQVGGFPDEPAEDPSEKSKGTQGNLVAKAKSLGYTYVTNQSALQAAKGGKLLGLFANEEMFQQREEGDGDIYNPVVSLPNMTKKALDVLSKNKKGFFLVVEEEGTDEFAHENNAKLTIKAGQELDKSVQVAKDFAKKNPDTLVLVLADHETGGFSIESVDDKDESGDGISKEDGPFSIPNSTEKFVIDWTTSGHKATDIPLTAAGKNAELFAGTYENTGVFAKMMQAMGLKAK</sequence>
<dbReference type="GO" id="GO:0004035">
    <property type="term" value="F:alkaline phosphatase activity"/>
    <property type="evidence" value="ECO:0007669"/>
    <property type="project" value="TreeGrafter"/>
</dbReference>
<dbReference type="Pfam" id="PF00245">
    <property type="entry name" value="Alk_phosphatase"/>
    <property type="match status" value="1"/>
</dbReference>
<dbReference type="SMART" id="SM00098">
    <property type="entry name" value="alkPPc"/>
    <property type="match status" value="1"/>
</dbReference>
<comment type="similarity">
    <text evidence="1 9">Belongs to the alkaline phosphatase family.</text>
</comment>
<dbReference type="PANTHER" id="PTHR11596">
    <property type="entry name" value="ALKALINE PHOSPHATASE"/>
    <property type="match status" value="1"/>
</dbReference>
<feature type="active site" description="Phosphoserine intermediate" evidence="7">
    <location>
        <position position="96"/>
    </location>
</feature>